<keyword evidence="2" id="KW-1185">Reference proteome</keyword>
<dbReference type="AlphaFoldDB" id="A0A4S3JM36"/>
<name>A0A4S3JM36_9EURO</name>
<sequence length="49" mass="5534">MSNTSLKGNIGTEIRQYFEDPRPGVLDLHYRARQLGPRGGSDAYSKPRQ</sequence>
<dbReference type="Proteomes" id="UP000308092">
    <property type="component" value="Unassembled WGS sequence"/>
</dbReference>
<reference evidence="1 2" key="1">
    <citation type="submission" date="2019-03" db="EMBL/GenBank/DDBJ databases">
        <title>The genome sequence of a newly discovered highly antifungal drug resistant Aspergillus species, Aspergillus tanneri NIH 1004.</title>
        <authorList>
            <person name="Mounaud S."/>
            <person name="Singh I."/>
            <person name="Joardar V."/>
            <person name="Pakala S."/>
            <person name="Pakala S."/>
            <person name="Venepally P."/>
            <person name="Hoover J."/>
            <person name="Nierman W."/>
            <person name="Chung J."/>
            <person name="Losada L."/>
        </authorList>
    </citation>
    <scope>NUCLEOTIDE SEQUENCE [LARGE SCALE GENOMIC DNA]</scope>
    <source>
        <strain evidence="1 2">NIH1004</strain>
    </source>
</reference>
<proteinExistence type="predicted"/>
<dbReference type="VEuPathDB" id="FungiDB:EYZ11_006159"/>
<comment type="caution">
    <text evidence="1">The sequence shown here is derived from an EMBL/GenBank/DDBJ whole genome shotgun (WGS) entry which is preliminary data.</text>
</comment>
<organism evidence="1 2">
    <name type="scientific">Aspergillus tanneri</name>
    <dbReference type="NCBI Taxonomy" id="1220188"/>
    <lineage>
        <taxon>Eukaryota</taxon>
        <taxon>Fungi</taxon>
        <taxon>Dikarya</taxon>
        <taxon>Ascomycota</taxon>
        <taxon>Pezizomycotina</taxon>
        <taxon>Eurotiomycetes</taxon>
        <taxon>Eurotiomycetidae</taxon>
        <taxon>Eurotiales</taxon>
        <taxon>Aspergillaceae</taxon>
        <taxon>Aspergillus</taxon>
        <taxon>Aspergillus subgen. Circumdati</taxon>
    </lineage>
</organism>
<protein>
    <submittedName>
        <fullName evidence="1">Uncharacterized protein</fullName>
    </submittedName>
</protein>
<gene>
    <name evidence="1" type="ORF">EYZ11_006159</name>
</gene>
<dbReference type="EMBL" id="SOSA01000212">
    <property type="protein sequence ID" value="THC94361.1"/>
    <property type="molecule type" value="Genomic_DNA"/>
</dbReference>
<evidence type="ECO:0000313" key="1">
    <source>
        <dbReference type="EMBL" id="THC94361.1"/>
    </source>
</evidence>
<evidence type="ECO:0000313" key="2">
    <source>
        <dbReference type="Proteomes" id="UP000308092"/>
    </source>
</evidence>
<accession>A0A4S3JM36</accession>